<protein>
    <submittedName>
        <fullName evidence="10">Sugar ABC transporter permease</fullName>
    </submittedName>
</protein>
<dbReference type="InterPro" id="IPR000515">
    <property type="entry name" value="MetI-like"/>
</dbReference>
<evidence type="ECO:0000313" key="10">
    <source>
        <dbReference type="EMBL" id="GAA1558833.1"/>
    </source>
</evidence>
<feature type="transmembrane region" description="Helical" evidence="7">
    <location>
        <begin position="131"/>
        <end position="152"/>
    </location>
</feature>
<feature type="transmembrane region" description="Helical" evidence="7">
    <location>
        <begin position="39"/>
        <end position="58"/>
    </location>
</feature>
<feature type="compositionally biased region" description="Low complexity" evidence="8">
    <location>
        <begin position="11"/>
        <end position="23"/>
    </location>
</feature>
<keyword evidence="2 7" id="KW-0813">Transport</keyword>
<feature type="transmembrane region" description="Helical" evidence="7">
    <location>
        <begin position="102"/>
        <end position="124"/>
    </location>
</feature>
<dbReference type="PANTHER" id="PTHR30193">
    <property type="entry name" value="ABC TRANSPORTER PERMEASE PROTEIN"/>
    <property type="match status" value="1"/>
</dbReference>
<evidence type="ECO:0000313" key="11">
    <source>
        <dbReference type="Proteomes" id="UP001501470"/>
    </source>
</evidence>
<dbReference type="Gene3D" id="1.10.3720.10">
    <property type="entry name" value="MetI-like"/>
    <property type="match status" value="1"/>
</dbReference>
<keyword evidence="3" id="KW-1003">Cell membrane</keyword>
<evidence type="ECO:0000256" key="6">
    <source>
        <dbReference type="ARBA" id="ARBA00023136"/>
    </source>
</evidence>
<organism evidence="10 11">
    <name type="scientific">Dactylosporangium maewongense</name>
    <dbReference type="NCBI Taxonomy" id="634393"/>
    <lineage>
        <taxon>Bacteria</taxon>
        <taxon>Bacillati</taxon>
        <taxon>Actinomycetota</taxon>
        <taxon>Actinomycetes</taxon>
        <taxon>Micromonosporales</taxon>
        <taxon>Micromonosporaceae</taxon>
        <taxon>Dactylosporangium</taxon>
    </lineage>
</organism>
<comment type="caution">
    <text evidence="10">The sequence shown here is derived from an EMBL/GenBank/DDBJ whole genome shotgun (WGS) entry which is preliminary data.</text>
</comment>
<evidence type="ECO:0000259" key="9">
    <source>
        <dbReference type="PROSITE" id="PS50928"/>
    </source>
</evidence>
<feature type="compositionally biased region" description="Pro residues" evidence="8">
    <location>
        <begin position="1"/>
        <end position="10"/>
    </location>
</feature>
<dbReference type="InterPro" id="IPR051393">
    <property type="entry name" value="ABC_transporter_permease"/>
</dbReference>
<evidence type="ECO:0000256" key="4">
    <source>
        <dbReference type="ARBA" id="ARBA00022692"/>
    </source>
</evidence>
<keyword evidence="4 7" id="KW-0812">Transmembrane</keyword>
<dbReference type="CDD" id="cd06261">
    <property type="entry name" value="TM_PBP2"/>
    <property type="match status" value="1"/>
</dbReference>
<feature type="transmembrane region" description="Helical" evidence="7">
    <location>
        <begin position="182"/>
        <end position="208"/>
    </location>
</feature>
<feature type="domain" description="ABC transmembrane type-1" evidence="9">
    <location>
        <begin position="98"/>
        <end position="309"/>
    </location>
</feature>
<dbReference type="Proteomes" id="UP001501470">
    <property type="component" value="Unassembled WGS sequence"/>
</dbReference>
<evidence type="ECO:0000256" key="2">
    <source>
        <dbReference type="ARBA" id="ARBA00022448"/>
    </source>
</evidence>
<evidence type="ECO:0000256" key="1">
    <source>
        <dbReference type="ARBA" id="ARBA00004651"/>
    </source>
</evidence>
<feature type="transmembrane region" description="Helical" evidence="7">
    <location>
        <begin position="229"/>
        <end position="253"/>
    </location>
</feature>
<proteinExistence type="inferred from homology"/>
<keyword evidence="5 7" id="KW-1133">Transmembrane helix</keyword>
<dbReference type="PROSITE" id="PS50928">
    <property type="entry name" value="ABC_TM1"/>
    <property type="match status" value="1"/>
</dbReference>
<evidence type="ECO:0000256" key="3">
    <source>
        <dbReference type="ARBA" id="ARBA00022475"/>
    </source>
</evidence>
<feature type="transmembrane region" description="Helical" evidence="7">
    <location>
        <begin position="288"/>
        <end position="309"/>
    </location>
</feature>
<dbReference type="SUPFAM" id="SSF161098">
    <property type="entry name" value="MetI-like"/>
    <property type="match status" value="1"/>
</dbReference>
<sequence>MSSSVPPVPTPTSTTAAGLSAPARARRGRRHGRTVDRRIALATPAGALLLALAVWPLVQLGGMSLHAVSAATLNSNWDLVGLDNYAAMLRERDFGQVLANTLAFVIIVTAIGMVGGFMVAVAVLSSTRGGSFLLGLMVFVWALPPVVNGSIWKFLLADQGLVNQILRTLGGHGVGFLYDSDLALWSVALVNAWAVVPFNALVLRAALLGVDPQVLEAAELDGARPWKRVWHVLMPAGRTAATVLTILTIVYAFRSFDFIYVMTSGGPGTASTTLPFLAYSEAFLTLDYGRGAATALIALAVVVVLALIYSRDVRRTEGEA</sequence>
<comment type="subcellular location">
    <subcellularLocation>
        <location evidence="1 7">Cell membrane</location>
        <topology evidence="1 7">Multi-pass membrane protein</topology>
    </subcellularLocation>
</comment>
<accession>A0ABP4NAP8</accession>
<dbReference type="EMBL" id="BAAAQD010000027">
    <property type="protein sequence ID" value="GAA1558833.1"/>
    <property type="molecule type" value="Genomic_DNA"/>
</dbReference>
<reference evidence="11" key="1">
    <citation type="journal article" date="2019" name="Int. J. Syst. Evol. Microbiol.">
        <title>The Global Catalogue of Microorganisms (GCM) 10K type strain sequencing project: providing services to taxonomists for standard genome sequencing and annotation.</title>
        <authorList>
            <consortium name="The Broad Institute Genomics Platform"/>
            <consortium name="The Broad Institute Genome Sequencing Center for Infectious Disease"/>
            <person name="Wu L."/>
            <person name="Ma J."/>
        </authorList>
    </citation>
    <scope>NUCLEOTIDE SEQUENCE [LARGE SCALE GENOMIC DNA]</scope>
    <source>
        <strain evidence="11">JCM 15933</strain>
    </source>
</reference>
<keyword evidence="6 7" id="KW-0472">Membrane</keyword>
<gene>
    <name evidence="10" type="ORF">GCM10009827_094820</name>
</gene>
<feature type="region of interest" description="Disordered" evidence="8">
    <location>
        <begin position="1"/>
        <end position="32"/>
    </location>
</feature>
<comment type="similarity">
    <text evidence="7">Belongs to the binding-protein-dependent transport system permease family.</text>
</comment>
<dbReference type="InterPro" id="IPR035906">
    <property type="entry name" value="MetI-like_sf"/>
</dbReference>
<evidence type="ECO:0000256" key="7">
    <source>
        <dbReference type="RuleBase" id="RU363032"/>
    </source>
</evidence>
<name>A0ABP4NAP8_9ACTN</name>
<evidence type="ECO:0000256" key="5">
    <source>
        <dbReference type="ARBA" id="ARBA00022989"/>
    </source>
</evidence>
<dbReference type="PANTHER" id="PTHR30193:SF45">
    <property type="entry name" value="ABC TRANSPORTER PERMEASE PROTEIN"/>
    <property type="match status" value="1"/>
</dbReference>
<evidence type="ECO:0000256" key="8">
    <source>
        <dbReference type="SAM" id="MobiDB-lite"/>
    </source>
</evidence>
<dbReference type="Pfam" id="PF00528">
    <property type="entry name" value="BPD_transp_1"/>
    <property type="match status" value="1"/>
</dbReference>
<keyword evidence="11" id="KW-1185">Reference proteome</keyword>